<organism evidence="2 3">
    <name type="scientific">Portunus trituberculatus</name>
    <name type="common">Swimming crab</name>
    <name type="synonym">Neptunus trituberculatus</name>
    <dbReference type="NCBI Taxonomy" id="210409"/>
    <lineage>
        <taxon>Eukaryota</taxon>
        <taxon>Metazoa</taxon>
        <taxon>Ecdysozoa</taxon>
        <taxon>Arthropoda</taxon>
        <taxon>Crustacea</taxon>
        <taxon>Multicrustacea</taxon>
        <taxon>Malacostraca</taxon>
        <taxon>Eumalacostraca</taxon>
        <taxon>Eucarida</taxon>
        <taxon>Decapoda</taxon>
        <taxon>Pleocyemata</taxon>
        <taxon>Brachyura</taxon>
        <taxon>Eubrachyura</taxon>
        <taxon>Portunoidea</taxon>
        <taxon>Portunidae</taxon>
        <taxon>Portuninae</taxon>
        <taxon>Portunus</taxon>
    </lineage>
</organism>
<evidence type="ECO:0000313" key="3">
    <source>
        <dbReference type="Proteomes" id="UP000324222"/>
    </source>
</evidence>
<reference evidence="2 3" key="1">
    <citation type="submission" date="2019-05" db="EMBL/GenBank/DDBJ databases">
        <title>Another draft genome of Portunus trituberculatus and its Hox gene families provides insights of decapod evolution.</title>
        <authorList>
            <person name="Jeong J.-H."/>
            <person name="Song I."/>
            <person name="Kim S."/>
            <person name="Choi T."/>
            <person name="Kim D."/>
            <person name="Ryu S."/>
            <person name="Kim W."/>
        </authorList>
    </citation>
    <scope>NUCLEOTIDE SEQUENCE [LARGE SCALE GENOMIC DNA]</scope>
    <source>
        <tissue evidence="2">Muscle</tissue>
    </source>
</reference>
<feature type="region of interest" description="Disordered" evidence="1">
    <location>
        <begin position="57"/>
        <end position="111"/>
    </location>
</feature>
<dbReference type="EMBL" id="VSRR010000272">
    <property type="protein sequence ID" value="MPC13309.1"/>
    <property type="molecule type" value="Genomic_DNA"/>
</dbReference>
<keyword evidence="3" id="KW-1185">Reference proteome</keyword>
<dbReference type="AlphaFoldDB" id="A0A5B7CV77"/>
<proteinExistence type="predicted"/>
<gene>
    <name evidence="2" type="ORF">E2C01_006039</name>
</gene>
<comment type="caution">
    <text evidence="2">The sequence shown here is derived from an EMBL/GenBank/DDBJ whole genome shotgun (WGS) entry which is preliminary data.</text>
</comment>
<accession>A0A5B7CV77</accession>
<name>A0A5B7CV77_PORTR</name>
<evidence type="ECO:0000313" key="2">
    <source>
        <dbReference type="EMBL" id="MPC13309.1"/>
    </source>
</evidence>
<evidence type="ECO:0000256" key="1">
    <source>
        <dbReference type="SAM" id="MobiDB-lite"/>
    </source>
</evidence>
<sequence>MTDRVKCLACDRVVAVHHQAKDCDSWGGWQHQGCGHTDSQPTNLTDTVNQQAIKTDSQPTFGLFPSLPPKTTSITAAPPPPPTHWHEGNHQCTNNMPAPRDTGGGNLNRPHNNYRQDINILKETMVGAYTSLWREVLSKTSSTAATHAMAGPAHFTSGHAEIVKCITVLPLSTEQPAITFSDGDGAQVLLRCVSQRLPRLCLTVVLRHVRCYVTPRLHQHKVVSQHRPGVGWRHQQADGEVLLLALPVHHLCLPVPEGGERQRIVLTYPTNRLYYNKSPSPRP</sequence>
<dbReference type="Proteomes" id="UP000324222">
    <property type="component" value="Unassembled WGS sequence"/>
</dbReference>
<protein>
    <submittedName>
        <fullName evidence="2">Uncharacterized protein</fullName>
    </submittedName>
</protein>